<dbReference type="PANTHER" id="PTHR43798:SF31">
    <property type="entry name" value="AB HYDROLASE SUPERFAMILY PROTEIN YCLE"/>
    <property type="match status" value="1"/>
</dbReference>
<dbReference type="STRING" id="1137993.SAMN05660209_04003"/>
<organism evidence="3 4">
    <name type="scientific">Geodermatophilus africanus</name>
    <dbReference type="NCBI Taxonomy" id="1137993"/>
    <lineage>
        <taxon>Bacteria</taxon>
        <taxon>Bacillati</taxon>
        <taxon>Actinomycetota</taxon>
        <taxon>Actinomycetes</taxon>
        <taxon>Geodermatophilales</taxon>
        <taxon>Geodermatophilaceae</taxon>
        <taxon>Geodermatophilus</taxon>
    </lineage>
</organism>
<reference evidence="4" key="1">
    <citation type="submission" date="2016-10" db="EMBL/GenBank/DDBJ databases">
        <authorList>
            <person name="Varghese N."/>
            <person name="Submissions S."/>
        </authorList>
    </citation>
    <scope>NUCLEOTIDE SEQUENCE [LARGE SCALE GENOMIC DNA]</scope>
    <source>
        <strain evidence="4">DSM 45422</strain>
    </source>
</reference>
<keyword evidence="4" id="KW-1185">Reference proteome</keyword>
<dbReference type="Pfam" id="PF12697">
    <property type="entry name" value="Abhydrolase_6"/>
    <property type="match status" value="1"/>
</dbReference>
<dbReference type="InterPro" id="IPR029058">
    <property type="entry name" value="AB_hydrolase_fold"/>
</dbReference>
<accession>A0A1H3NKP1</accession>
<dbReference type="AlphaFoldDB" id="A0A1H3NKP1"/>
<evidence type="ECO:0000313" key="3">
    <source>
        <dbReference type="EMBL" id="SDY89451.1"/>
    </source>
</evidence>
<dbReference type="SUPFAM" id="SSF53474">
    <property type="entry name" value="alpha/beta-Hydrolases"/>
    <property type="match status" value="1"/>
</dbReference>
<proteinExistence type="predicted"/>
<dbReference type="InterPro" id="IPR050266">
    <property type="entry name" value="AB_hydrolase_sf"/>
</dbReference>
<dbReference type="EMBL" id="FNOT01000013">
    <property type="protein sequence ID" value="SDY89451.1"/>
    <property type="molecule type" value="Genomic_DNA"/>
</dbReference>
<dbReference type="InterPro" id="IPR000073">
    <property type="entry name" value="AB_hydrolase_1"/>
</dbReference>
<dbReference type="PANTHER" id="PTHR43798">
    <property type="entry name" value="MONOACYLGLYCEROL LIPASE"/>
    <property type="match status" value="1"/>
</dbReference>
<evidence type="ECO:0000313" key="4">
    <source>
        <dbReference type="Proteomes" id="UP000198921"/>
    </source>
</evidence>
<dbReference type="GO" id="GO:0016020">
    <property type="term" value="C:membrane"/>
    <property type="evidence" value="ECO:0007669"/>
    <property type="project" value="TreeGrafter"/>
</dbReference>
<name>A0A1H3NKP1_9ACTN</name>
<dbReference type="GO" id="GO:0016787">
    <property type="term" value="F:hydrolase activity"/>
    <property type="evidence" value="ECO:0007669"/>
    <property type="project" value="UniProtKB-KW"/>
</dbReference>
<sequence>MRLWCHRYLPGTVSDVRPSGDRWLLLHGTPLTPSVWTDIAAHLQHTGAVQCPWATPRNASEAQPDVARRLRDDLHDVTGNMHVVGHSFGGQVALELALAMPRRVRSLTSLCSRDTPFPAFAAAARAVPGYGPADLDAVLSRWFRPADLAAEGSLVRYARRCLLTADRAPWAAALRAIASYDRSDRTPTIDVPVTLIAAELDQVSTPTAMTAMAGRLPHARLHVLPDAAHMSPFLHPEALAQMIAEGRGH</sequence>
<dbReference type="Proteomes" id="UP000198921">
    <property type="component" value="Unassembled WGS sequence"/>
</dbReference>
<dbReference type="Gene3D" id="3.40.50.1820">
    <property type="entry name" value="alpha/beta hydrolase"/>
    <property type="match status" value="1"/>
</dbReference>
<evidence type="ECO:0000256" key="1">
    <source>
        <dbReference type="ARBA" id="ARBA00022801"/>
    </source>
</evidence>
<evidence type="ECO:0000259" key="2">
    <source>
        <dbReference type="Pfam" id="PF12697"/>
    </source>
</evidence>
<feature type="domain" description="AB hydrolase-1" evidence="2">
    <location>
        <begin position="24"/>
        <end position="241"/>
    </location>
</feature>
<keyword evidence="1" id="KW-0378">Hydrolase</keyword>
<protein>
    <submittedName>
        <fullName evidence="3">Pimeloyl-ACP methyl ester carboxylesterase</fullName>
    </submittedName>
</protein>
<gene>
    <name evidence="3" type="ORF">SAMN05660209_04003</name>
</gene>